<name>A0A9P6FJR4_9FUNG</name>
<dbReference type="EMBL" id="JAABOA010005946">
    <property type="protein sequence ID" value="KAF9571917.1"/>
    <property type="molecule type" value="Genomic_DNA"/>
</dbReference>
<gene>
    <name evidence="2" type="ORF">BGW38_008571</name>
</gene>
<comment type="caution">
    <text evidence="2">The sequence shown here is derived from an EMBL/GenBank/DDBJ whole genome shotgun (WGS) entry which is preliminary data.</text>
</comment>
<evidence type="ECO:0000313" key="3">
    <source>
        <dbReference type="Proteomes" id="UP000780801"/>
    </source>
</evidence>
<keyword evidence="3" id="KW-1185">Reference proteome</keyword>
<evidence type="ECO:0000313" key="2">
    <source>
        <dbReference type="EMBL" id="KAF9571917.1"/>
    </source>
</evidence>
<reference evidence="2" key="1">
    <citation type="journal article" date="2020" name="Fungal Divers.">
        <title>Resolving the Mortierellaceae phylogeny through synthesis of multi-gene phylogenetics and phylogenomics.</title>
        <authorList>
            <person name="Vandepol N."/>
            <person name="Liber J."/>
            <person name="Desiro A."/>
            <person name="Na H."/>
            <person name="Kennedy M."/>
            <person name="Barry K."/>
            <person name="Grigoriev I.V."/>
            <person name="Miller A.N."/>
            <person name="O'Donnell K."/>
            <person name="Stajich J.E."/>
            <person name="Bonito G."/>
        </authorList>
    </citation>
    <scope>NUCLEOTIDE SEQUENCE</scope>
    <source>
        <strain evidence="2">KOD1015</strain>
    </source>
</reference>
<accession>A0A9P6FJR4</accession>
<dbReference type="OrthoDB" id="2422888at2759"/>
<evidence type="ECO:0000256" key="1">
    <source>
        <dbReference type="SAM" id="MobiDB-lite"/>
    </source>
</evidence>
<proteinExistence type="predicted"/>
<dbReference type="Proteomes" id="UP000780801">
    <property type="component" value="Unassembled WGS sequence"/>
</dbReference>
<feature type="compositionally biased region" description="Acidic residues" evidence="1">
    <location>
        <begin position="170"/>
        <end position="180"/>
    </location>
</feature>
<dbReference type="AlphaFoldDB" id="A0A9P6FJR4"/>
<protein>
    <submittedName>
        <fullName evidence="2">Uncharacterized protein</fullName>
    </submittedName>
</protein>
<sequence>MGKTPVLLSAINTSQTNVLSQIQNLQSVNQEDLNLFRRELYSSLQHAFTRLSDQVESVGRAVESAEAAQRDSIRQLGVTIGSAMGEVISKMSEQIQHQIQHQNQQLYHGAYSPSQATFRQPTPFSVAQGIPIAQASGSSPSLFPAGTSPGSLANPNRYSGSWKREQDVPNYDEDEDEEEEDHGRGKRRAVAIERRPRSTSSTRKTVMRPRSEFDDL</sequence>
<organism evidence="2 3">
    <name type="scientific">Lunasporangiospora selenospora</name>
    <dbReference type="NCBI Taxonomy" id="979761"/>
    <lineage>
        <taxon>Eukaryota</taxon>
        <taxon>Fungi</taxon>
        <taxon>Fungi incertae sedis</taxon>
        <taxon>Mucoromycota</taxon>
        <taxon>Mortierellomycotina</taxon>
        <taxon>Mortierellomycetes</taxon>
        <taxon>Mortierellales</taxon>
        <taxon>Mortierellaceae</taxon>
        <taxon>Lunasporangiospora</taxon>
    </lineage>
</organism>
<feature type="compositionally biased region" description="Polar residues" evidence="1">
    <location>
        <begin position="148"/>
        <end position="159"/>
    </location>
</feature>
<feature type="region of interest" description="Disordered" evidence="1">
    <location>
        <begin position="137"/>
        <end position="216"/>
    </location>
</feature>